<dbReference type="PANTHER" id="PTHR22936">
    <property type="entry name" value="RHOMBOID-RELATED"/>
    <property type="match status" value="1"/>
</dbReference>
<dbReference type="PANTHER" id="PTHR22936:SF69">
    <property type="entry name" value="RHOMBOID-LIKE PROTEIN"/>
    <property type="match status" value="1"/>
</dbReference>
<keyword evidence="4 10" id="KW-0645">Protease</keyword>
<feature type="transmembrane region" description="Helical" evidence="10">
    <location>
        <begin position="270"/>
        <end position="294"/>
    </location>
</feature>
<evidence type="ECO:0000256" key="3">
    <source>
        <dbReference type="ARBA" id="ARBA00009045"/>
    </source>
</evidence>
<feature type="domain" description="Peptidase S54 rhomboid" evidence="11">
    <location>
        <begin position="121"/>
        <end position="257"/>
    </location>
</feature>
<dbReference type="InterPro" id="IPR002610">
    <property type="entry name" value="Peptidase_S54_rhomboid-like"/>
</dbReference>
<keyword evidence="8 10" id="KW-1133">Transmembrane helix</keyword>
<protein>
    <recommendedName>
        <fullName evidence="10">Rhomboid-like protease</fullName>
        <ecNumber evidence="10">3.4.21.105</ecNumber>
    </recommendedName>
</protein>
<keyword evidence="9 10" id="KW-0472">Membrane</keyword>
<dbReference type="GO" id="GO:0016020">
    <property type="term" value="C:membrane"/>
    <property type="evidence" value="ECO:0007669"/>
    <property type="project" value="UniProtKB-SubCell"/>
</dbReference>
<comment type="subcellular location">
    <subcellularLocation>
        <location evidence="2 10">Membrane</location>
        <topology evidence="2 10">Multi-pass membrane protein</topology>
    </subcellularLocation>
</comment>
<dbReference type="AlphaFoldDB" id="A0AAD2D1M0"/>
<evidence type="ECO:0000259" key="11">
    <source>
        <dbReference type="Pfam" id="PF01694"/>
    </source>
</evidence>
<feature type="transmembrane region" description="Helical" evidence="10">
    <location>
        <begin position="182"/>
        <end position="203"/>
    </location>
</feature>
<dbReference type="Proteomes" id="UP001295684">
    <property type="component" value="Unassembled WGS sequence"/>
</dbReference>
<feature type="transmembrane region" description="Helical" evidence="10">
    <location>
        <begin position="66"/>
        <end position="90"/>
    </location>
</feature>
<feature type="transmembrane region" description="Helical" evidence="10">
    <location>
        <begin position="215"/>
        <end position="233"/>
    </location>
</feature>
<dbReference type="InterPro" id="IPR035952">
    <property type="entry name" value="Rhomboid-like_sf"/>
</dbReference>
<dbReference type="EC" id="3.4.21.105" evidence="10"/>
<evidence type="ECO:0000256" key="2">
    <source>
        <dbReference type="ARBA" id="ARBA00004141"/>
    </source>
</evidence>
<evidence type="ECO:0000256" key="8">
    <source>
        <dbReference type="ARBA" id="ARBA00022989"/>
    </source>
</evidence>
<gene>
    <name evidence="12" type="ORF">ECRASSUSDP1_LOCUS18197</name>
</gene>
<evidence type="ECO:0000313" key="12">
    <source>
        <dbReference type="EMBL" id="CAI2376820.1"/>
    </source>
</evidence>
<keyword evidence="13" id="KW-1185">Reference proteome</keyword>
<sequence>MAANIRGFRDYNTEASDHERQRLNPGQNNNINGFDMFSAGGIGQKQPKDENYWNMLQYNLCPKFKVVSFTFAFTIINLVIFLTVFCFSLNNLDNDDFMGIPANKLSSFGAKNPYKIRNNYEVFRWVVPIFLHANFMHIFFNSVTLFWVGFNIEHNIGALQFFIVYMLSGIGGFIFSSCVSDSIAVGASGAIFGIISVMFVNLLMNWRALYNSGALMPTLIMILLLVLMAFASGDNADTYGHFGGLLTGFLLGVIYYKYDTHGRENTKRLSFAGWVALFFYVGLTAGLVTVFFTVRHPSLKA</sequence>
<dbReference type="Pfam" id="PF01694">
    <property type="entry name" value="Rhomboid"/>
    <property type="match status" value="1"/>
</dbReference>
<evidence type="ECO:0000256" key="7">
    <source>
        <dbReference type="ARBA" id="ARBA00022825"/>
    </source>
</evidence>
<evidence type="ECO:0000313" key="13">
    <source>
        <dbReference type="Proteomes" id="UP001295684"/>
    </source>
</evidence>
<feature type="transmembrane region" description="Helical" evidence="10">
    <location>
        <begin position="239"/>
        <end position="258"/>
    </location>
</feature>
<keyword evidence="7 10" id="KW-0720">Serine protease</keyword>
<keyword evidence="6 10" id="KW-0378">Hydrolase</keyword>
<dbReference type="Gene3D" id="1.20.1540.10">
    <property type="entry name" value="Rhomboid-like"/>
    <property type="match status" value="1"/>
</dbReference>
<feature type="transmembrane region" description="Helical" evidence="10">
    <location>
        <begin position="157"/>
        <end position="176"/>
    </location>
</feature>
<dbReference type="EMBL" id="CAMPGE010018405">
    <property type="protein sequence ID" value="CAI2376820.1"/>
    <property type="molecule type" value="Genomic_DNA"/>
</dbReference>
<evidence type="ECO:0000256" key="5">
    <source>
        <dbReference type="ARBA" id="ARBA00022692"/>
    </source>
</evidence>
<dbReference type="GO" id="GO:0006508">
    <property type="term" value="P:proteolysis"/>
    <property type="evidence" value="ECO:0007669"/>
    <property type="project" value="UniProtKB-KW"/>
</dbReference>
<keyword evidence="5 10" id="KW-0812">Transmembrane</keyword>
<evidence type="ECO:0000256" key="9">
    <source>
        <dbReference type="ARBA" id="ARBA00023136"/>
    </source>
</evidence>
<dbReference type="InterPro" id="IPR022764">
    <property type="entry name" value="Peptidase_S54_rhomboid_dom"/>
</dbReference>
<evidence type="ECO:0000256" key="10">
    <source>
        <dbReference type="RuleBase" id="RU362115"/>
    </source>
</evidence>
<accession>A0AAD2D1M0</accession>
<feature type="transmembrane region" description="Helical" evidence="10">
    <location>
        <begin position="129"/>
        <end position="150"/>
    </location>
</feature>
<evidence type="ECO:0000256" key="6">
    <source>
        <dbReference type="ARBA" id="ARBA00022801"/>
    </source>
</evidence>
<dbReference type="GO" id="GO:0004252">
    <property type="term" value="F:serine-type endopeptidase activity"/>
    <property type="evidence" value="ECO:0007669"/>
    <property type="project" value="InterPro"/>
</dbReference>
<comment type="similarity">
    <text evidence="3 10">Belongs to the peptidase S54 family.</text>
</comment>
<evidence type="ECO:0000256" key="4">
    <source>
        <dbReference type="ARBA" id="ARBA00022670"/>
    </source>
</evidence>
<evidence type="ECO:0000256" key="1">
    <source>
        <dbReference type="ARBA" id="ARBA00000156"/>
    </source>
</evidence>
<reference evidence="12" key="1">
    <citation type="submission" date="2023-07" db="EMBL/GenBank/DDBJ databases">
        <authorList>
            <consortium name="AG Swart"/>
            <person name="Singh M."/>
            <person name="Singh A."/>
            <person name="Seah K."/>
            <person name="Emmerich C."/>
        </authorList>
    </citation>
    <scope>NUCLEOTIDE SEQUENCE</scope>
    <source>
        <strain evidence="12">DP1</strain>
    </source>
</reference>
<name>A0AAD2D1M0_EUPCR</name>
<comment type="function">
    <text evidence="10">Serine protease involved in intramembrane proteolysis.</text>
</comment>
<comment type="catalytic activity">
    <reaction evidence="1 10">
        <text>Cleaves type-1 transmembrane domains using a catalytic dyad composed of serine and histidine that are contributed by different transmembrane domains.</text>
        <dbReference type="EC" id="3.4.21.105"/>
    </reaction>
</comment>
<comment type="caution">
    <text evidence="12">The sequence shown here is derived from an EMBL/GenBank/DDBJ whole genome shotgun (WGS) entry which is preliminary data.</text>
</comment>
<dbReference type="SUPFAM" id="SSF144091">
    <property type="entry name" value="Rhomboid-like"/>
    <property type="match status" value="1"/>
</dbReference>
<organism evidence="12 13">
    <name type="scientific">Euplotes crassus</name>
    <dbReference type="NCBI Taxonomy" id="5936"/>
    <lineage>
        <taxon>Eukaryota</taxon>
        <taxon>Sar</taxon>
        <taxon>Alveolata</taxon>
        <taxon>Ciliophora</taxon>
        <taxon>Intramacronucleata</taxon>
        <taxon>Spirotrichea</taxon>
        <taxon>Hypotrichia</taxon>
        <taxon>Euplotida</taxon>
        <taxon>Euplotidae</taxon>
        <taxon>Moneuplotes</taxon>
    </lineage>
</organism>
<proteinExistence type="inferred from homology"/>